<gene>
    <name evidence="3" type="ORF">POM88_044812</name>
</gene>
<keyword evidence="4" id="KW-1185">Reference proteome</keyword>
<evidence type="ECO:0000259" key="2">
    <source>
        <dbReference type="Pfam" id="PF11926"/>
    </source>
</evidence>
<dbReference type="Pfam" id="PF11926">
    <property type="entry name" value="DUF3444"/>
    <property type="match status" value="2"/>
</dbReference>
<reference evidence="3" key="2">
    <citation type="submission" date="2023-05" db="EMBL/GenBank/DDBJ databases">
        <authorList>
            <person name="Schelkunov M.I."/>
        </authorList>
    </citation>
    <scope>NUCLEOTIDE SEQUENCE</scope>
    <source>
        <strain evidence="3">Hsosn_3</strain>
        <tissue evidence="3">Leaf</tissue>
    </source>
</reference>
<organism evidence="3 4">
    <name type="scientific">Heracleum sosnowskyi</name>
    <dbReference type="NCBI Taxonomy" id="360622"/>
    <lineage>
        <taxon>Eukaryota</taxon>
        <taxon>Viridiplantae</taxon>
        <taxon>Streptophyta</taxon>
        <taxon>Embryophyta</taxon>
        <taxon>Tracheophyta</taxon>
        <taxon>Spermatophyta</taxon>
        <taxon>Magnoliopsida</taxon>
        <taxon>eudicotyledons</taxon>
        <taxon>Gunneridae</taxon>
        <taxon>Pentapetalae</taxon>
        <taxon>asterids</taxon>
        <taxon>campanulids</taxon>
        <taxon>Apiales</taxon>
        <taxon>Apiaceae</taxon>
        <taxon>Apioideae</taxon>
        <taxon>apioid superclade</taxon>
        <taxon>Tordylieae</taxon>
        <taxon>Tordyliinae</taxon>
        <taxon>Heracleum</taxon>
    </lineage>
</organism>
<feature type="domain" description="DUF3444" evidence="2">
    <location>
        <begin position="324"/>
        <end position="523"/>
    </location>
</feature>
<dbReference type="AlphaFoldDB" id="A0AAD8H584"/>
<feature type="domain" description="DUF3444" evidence="2">
    <location>
        <begin position="697"/>
        <end position="884"/>
    </location>
</feature>
<feature type="region of interest" description="Disordered" evidence="1">
    <location>
        <begin position="1"/>
        <end position="24"/>
    </location>
</feature>
<dbReference type="Proteomes" id="UP001237642">
    <property type="component" value="Unassembled WGS sequence"/>
</dbReference>
<keyword evidence="3" id="KW-0346">Stress response</keyword>
<evidence type="ECO:0000313" key="3">
    <source>
        <dbReference type="EMBL" id="KAK1360338.1"/>
    </source>
</evidence>
<feature type="region of interest" description="Disordered" evidence="1">
    <location>
        <begin position="159"/>
        <end position="214"/>
    </location>
</feature>
<comment type="caution">
    <text evidence="3">The sequence shown here is derived from an EMBL/GenBank/DDBJ whole genome shotgun (WGS) entry which is preliminary data.</text>
</comment>
<proteinExistence type="predicted"/>
<dbReference type="PANTHER" id="PTHR45089">
    <property type="entry name" value="DNAJ HEAT SHOCK AMINO-TERMINAL DOMAIN PROTEIN-RELATED"/>
    <property type="match status" value="1"/>
</dbReference>
<dbReference type="PANTHER" id="PTHR45089:SF15">
    <property type="entry name" value="DUF3444 DOMAIN-CONTAINING PROTEIN"/>
    <property type="match status" value="1"/>
</dbReference>
<name>A0AAD8H584_9APIA</name>
<accession>A0AAD8H584</accession>
<dbReference type="EMBL" id="JAUIZM010000010">
    <property type="protein sequence ID" value="KAK1360338.1"/>
    <property type="molecule type" value="Genomic_DNA"/>
</dbReference>
<sequence length="906" mass="101221">MAGSKFSQREQPYHLRSKNHMSRESCAVQSKIPKFSDSLVTKLNHQQSTPPDMLNSKQTFEICPNCTTKFQYTKDTSNRPCCPSCSEQIVVNDSSPQSAVPQANKGKSNAPAVKLHSTRGPPALCQQKRVPKWEAINLGPRKTKGLDVDDAILKTRGKEYQRVSTEDTVLPSANVNPRESGNLGSTKRRREIDSGSGSVGRFDTRSGSSCPDPEKIADNVFARMMSELYNVHIPEEDGYMSFNSESKKSRLSSNPSEDLNQQNVDNAEVELCDSAGNQETLDNLVVELCNSAGIPPSADLCKGTSKQKSNLNLEFQPELNYYVSAEPKCSNFAKDKEEKNFSVDQIWACYDCVDSMPRFYAKIRKVRSPKEVQITWLEPQPEGQSEIDWVKTGLPVACGKFAYSSSEDTLSHLCFSHQIRAKNLSASHYVIYPRKGETWAIFKDWNITWKSDPKNHDQFQFEIVEVVSDFNNSTGVKIAHLEKVYGFLSLFRRKTQVGSPYLRILSGELLKFSHQVPSFRINESDTDGVPKGCLELDPASLPDSLTIMCFPGKVITEIGSRDTVKRSGEGQVNCTTNSMILKTATKVVGLVTECSPGSTRRERSKQLGSFQDQGSANFFTSKRNGSLDTNFQRTRLVADCSHCSAPKGSSKDFDGFKDQEFDNLGPFKKHGSSDKSPSNVSGSLIISPDFSADALASEAFHDFSEDKSITKFKPGQLWALYGQKDDNAKIYVQVTNVESALMIVYATLLESTHPPPSSCGMFRVCKGEPEIFFPSSFSHKVKAKQFGDDKYAICPWKGEIWAMHKSWNDRHLGFVLQGSEFDVVEVLKCNKDYIEVSSLIPQVGFKSCFMAPSKLRYRTDTRKILWSEISLFSHRIPDFQLNDEHSNLVAGCVQLDPVAFPVNMFK</sequence>
<protein>
    <submittedName>
        <fullName evidence="3">Heat shock protein DnaJ</fullName>
    </submittedName>
</protein>
<feature type="compositionally biased region" description="Polar residues" evidence="1">
    <location>
        <begin position="166"/>
        <end position="185"/>
    </location>
</feature>
<evidence type="ECO:0000256" key="1">
    <source>
        <dbReference type="SAM" id="MobiDB-lite"/>
    </source>
</evidence>
<evidence type="ECO:0000313" key="4">
    <source>
        <dbReference type="Proteomes" id="UP001237642"/>
    </source>
</evidence>
<dbReference type="InterPro" id="IPR024593">
    <property type="entry name" value="DUF3444"/>
</dbReference>
<reference evidence="3" key="1">
    <citation type="submission" date="2023-02" db="EMBL/GenBank/DDBJ databases">
        <title>Genome of toxic invasive species Heracleum sosnowskyi carries increased number of genes despite the absence of recent whole-genome duplications.</title>
        <authorList>
            <person name="Schelkunov M."/>
            <person name="Shtratnikova V."/>
            <person name="Makarenko M."/>
            <person name="Klepikova A."/>
            <person name="Omelchenko D."/>
            <person name="Novikova G."/>
            <person name="Obukhova E."/>
            <person name="Bogdanov V."/>
            <person name="Penin A."/>
            <person name="Logacheva M."/>
        </authorList>
    </citation>
    <scope>NUCLEOTIDE SEQUENCE</scope>
    <source>
        <strain evidence="3">Hsosn_3</strain>
        <tissue evidence="3">Leaf</tissue>
    </source>
</reference>